<proteinExistence type="inferred from homology"/>
<dbReference type="PRINTS" id="PR00950">
    <property type="entry name" value="TYPE3IMSPROT"/>
</dbReference>
<feature type="region of interest" description="Disordered" evidence="2">
    <location>
        <begin position="1"/>
        <end position="29"/>
    </location>
</feature>
<dbReference type="InterPro" id="IPR029025">
    <property type="entry name" value="T3SS_substrate_exporter_C"/>
</dbReference>
<evidence type="ECO:0000256" key="1">
    <source>
        <dbReference type="ARBA" id="ARBA00010690"/>
    </source>
</evidence>
<dbReference type="SUPFAM" id="SSF160544">
    <property type="entry name" value="EscU C-terminal domain-like"/>
    <property type="match status" value="1"/>
</dbReference>
<feature type="compositionally biased region" description="Basic and acidic residues" evidence="2">
    <location>
        <begin position="9"/>
        <end position="29"/>
    </location>
</feature>
<feature type="transmembrane region" description="Helical" evidence="3">
    <location>
        <begin position="153"/>
        <end position="171"/>
    </location>
</feature>
<keyword evidence="3" id="KW-1133">Transmembrane helix</keyword>
<dbReference type="Pfam" id="PF01312">
    <property type="entry name" value="Bac_export_2"/>
    <property type="match status" value="1"/>
</dbReference>
<dbReference type="PANTHER" id="PTHR30531:SF12">
    <property type="entry name" value="FLAGELLAR BIOSYNTHETIC PROTEIN FLHB"/>
    <property type="match status" value="1"/>
</dbReference>
<evidence type="ECO:0000313" key="5">
    <source>
        <dbReference type="Proteomes" id="UP001169823"/>
    </source>
</evidence>
<keyword evidence="4" id="KW-0282">Flagellum</keyword>
<dbReference type="Proteomes" id="UP001169823">
    <property type="component" value="Unassembled WGS sequence"/>
</dbReference>
<evidence type="ECO:0000313" key="4">
    <source>
        <dbReference type="EMBL" id="MDO6458388.1"/>
    </source>
</evidence>
<sequence>MAGGDDEGDKQYEPSQKRLDDARKKGEIPRSNDLTTTAAYFGFVATAMALGAASFQKIGTALQSLLGNADLYAQDWLEGAGKPWTMGLIQEIGAGLVPWFALPALMAIAVVFATKSMLFSPSKIEPKLSKISPVSNAKNKFGRSGLFEFAKSFFKLSIYSIVLGIFLYSKLPLIVSTMSLSPGIVAATLAELVVGFMVIVLMISLMIGGVDYLFQYNEHMRKHRMSRKEMTDEAKEQEGDPHFKQKRKQKGFDIVMNQMLAEVPKADVVIVNPTHYAVALKWDRMTGGAPVCVAKGVDEIAGRIREAANENGVPIHHDPPTARALYATVDLGEQILPEHYRAVAASIRFAEKMRKKMKTQFGQSQ</sequence>
<accession>A0AAW7XYR0</accession>
<dbReference type="AlphaFoldDB" id="A0AAW7XYR0"/>
<feature type="transmembrane region" description="Helical" evidence="3">
    <location>
        <begin position="34"/>
        <end position="55"/>
    </location>
</feature>
<dbReference type="GO" id="GO:0005886">
    <property type="term" value="C:plasma membrane"/>
    <property type="evidence" value="ECO:0007669"/>
    <property type="project" value="TreeGrafter"/>
</dbReference>
<keyword evidence="4" id="KW-0966">Cell projection</keyword>
<feature type="transmembrane region" description="Helical" evidence="3">
    <location>
        <begin position="92"/>
        <end position="113"/>
    </location>
</feature>
<comment type="similarity">
    <text evidence="1">Belongs to the type III secretion exporter family.</text>
</comment>
<dbReference type="EMBL" id="JAUOPJ010000012">
    <property type="protein sequence ID" value="MDO6458388.1"/>
    <property type="molecule type" value="Genomic_DNA"/>
</dbReference>
<evidence type="ECO:0000256" key="3">
    <source>
        <dbReference type="SAM" id="Phobius"/>
    </source>
</evidence>
<dbReference type="RefSeq" id="WP_303483666.1">
    <property type="nucleotide sequence ID" value="NZ_JAUOPJ010000012.1"/>
</dbReference>
<dbReference type="InterPro" id="IPR006135">
    <property type="entry name" value="T3SS_substrate_exporter"/>
</dbReference>
<comment type="caution">
    <text evidence="4">The sequence shown here is derived from an EMBL/GenBank/DDBJ whole genome shotgun (WGS) entry which is preliminary data.</text>
</comment>
<evidence type="ECO:0000256" key="2">
    <source>
        <dbReference type="SAM" id="MobiDB-lite"/>
    </source>
</evidence>
<keyword evidence="3" id="KW-0812">Transmembrane</keyword>
<gene>
    <name evidence="4" type="ORF">Q4494_14950</name>
</gene>
<protein>
    <submittedName>
        <fullName evidence="4">Flagellar type III secretion system protein FlhB</fullName>
    </submittedName>
</protein>
<name>A0AAW7XYR0_9RHOB</name>
<organism evidence="4 5">
    <name type="scientific">Celeribacter halophilus</name>
    <dbReference type="NCBI Taxonomy" id="576117"/>
    <lineage>
        <taxon>Bacteria</taxon>
        <taxon>Pseudomonadati</taxon>
        <taxon>Pseudomonadota</taxon>
        <taxon>Alphaproteobacteria</taxon>
        <taxon>Rhodobacterales</taxon>
        <taxon>Roseobacteraceae</taxon>
        <taxon>Celeribacter</taxon>
    </lineage>
</organism>
<feature type="transmembrane region" description="Helical" evidence="3">
    <location>
        <begin position="183"/>
        <end position="214"/>
    </location>
</feature>
<dbReference type="Gene3D" id="3.40.1690.10">
    <property type="entry name" value="secretion proteins EscU"/>
    <property type="match status" value="1"/>
</dbReference>
<dbReference type="GO" id="GO:0009306">
    <property type="term" value="P:protein secretion"/>
    <property type="evidence" value="ECO:0007669"/>
    <property type="project" value="InterPro"/>
</dbReference>
<keyword evidence="4" id="KW-0969">Cilium</keyword>
<keyword evidence="3" id="KW-0472">Membrane</keyword>
<dbReference type="PANTHER" id="PTHR30531">
    <property type="entry name" value="FLAGELLAR BIOSYNTHETIC PROTEIN FLHB"/>
    <property type="match status" value="1"/>
</dbReference>
<reference evidence="4" key="1">
    <citation type="submission" date="2023-07" db="EMBL/GenBank/DDBJ databases">
        <title>Genome content predicts the carbon catabolic preferences of heterotrophic bacteria.</title>
        <authorList>
            <person name="Gralka M."/>
        </authorList>
    </citation>
    <scope>NUCLEOTIDE SEQUENCE</scope>
    <source>
        <strain evidence="4">I2M02</strain>
    </source>
</reference>